<sequence length="259" mass="28693">MSEQSGNAIPAELERLLLDEPTQSEQLASMKATLDHLVILSSRNIHDRAETLRNTPSLLENQVEGGTRAQSKTGEELANLARACIDSECEKIDEELQKLRHVEAQLNAIVILVAQKLPAMVNMVLAQTENSEKRMQELAQFLQVDFTMVLDKVKTMSTHAPQQISRLIQASSRDLPGPSKSKSGDGANTYAQLNVDEFQDVEYHLEFDPIAAAQGEYRRLRPLSPVRSEQSSRKEQLGAAAESGVEPIAIDPEPVARWV</sequence>
<keyword evidence="3" id="KW-1185">Reference proteome</keyword>
<dbReference type="Proteomes" id="UP000054047">
    <property type="component" value="Unassembled WGS sequence"/>
</dbReference>
<organism evidence="2 3">
    <name type="scientific">Ancylostoma duodenale</name>
    <dbReference type="NCBI Taxonomy" id="51022"/>
    <lineage>
        <taxon>Eukaryota</taxon>
        <taxon>Metazoa</taxon>
        <taxon>Ecdysozoa</taxon>
        <taxon>Nematoda</taxon>
        <taxon>Chromadorea</taxon>
        <taxon>Rhabditida</taxon>
        <taxon>Rhabditina</taxon>
        <taxon>Rhabditomorpha</taxon>
        <taxon>Strongyloidea</taxon>
        <taxon>Ancylostomatidae</taxon>
        <taxon>Ancylostomatinae</taxon>
        <taxon>Ancylostoma</taxon>
    </lineage>
</organism>
<feature type="region of interest" description="Disordered" evidence="1">
    <location>
        <begin position="167"/>
        <end position="188"/>
    </location>
</feature>
<feature type="region of interest" description="Disordered" evidence="1">
    <location>
        <begin position="222"/>
        <end position="246"/>
    </location>
</feature>
<evidence type="ECO:0000256" key="1">
    <source>
        <dbReference type="SAM" id="MobiDB-lite"/>
    </source>
</evidence>
<proteinExistence type="predicted"/>
<protein>
    <submittedName>
        <fullName evidence="2">Uncharacterized protein</fullName>
    </submittedName>
</protein>
<reference evidence="2 3" key="1">
    <citation type="submission" date="2013-12" db="EMBL/GenBank/DDBJ databases">
        <title>Draft genome of the parsitic nematode Ancylostoma duodenale.</title>
        <authorList>
            <person name="Mitreva M."/>
        </authorList>
    </citation>
    <scope>NUCLEOTIDE SEQUENCE [LARGE SCALE GENOMIC DNA]</scope>
    <source>
        <strain evidence="2 3">Zhejiang</strain>
    </source>
</reference>
<dbReference type="EMBL" id="KN726176">
    <property type="protein sequence ID" value="KIH69339.1"/>
    <property type="molecule type" value="Genomic_DNA"/>
</dbReference>
<gene>
    <name evidence="2" type="ORF">ANCDUO_00325</name>
</gene>
<evidence type="ECO:0000313" key="3">
    <source>
        <dbReference type="Proteomes" id="UP000054047"/>
    </source>
</evidence>
<name>A0A0C2HCF8_9BILA</name>
<dbReference type="AlphaFoldDB" id="A0A0C2HCF8"/>
<dbReference type="OrthoDB" id="5910506at2759"/>
<accession>A0A0C2HCF8</accession>
<evidence type="ECO:0000313" key="2">
    <source>
        <dbReference type="EMBL" id="KIH69339.1"/>
    </source>
</evidence>